<dbReference type="RefSeq" id="WP_027312391.1">
    <property type="nucleotide sequence ID" value="NZ_JAUESS010000001.1"/>
</dbReference>
<evidence type="ECO:0000313" key="1">
    <source>
        <dbReference type="EMBL" id="MFB9886760.1"/>
    </source>
</evidence>
<evidence type="ECO:0000313" key="2">
    <source>
        <dbReference type="Proteomes" id="UP001589628"/>
    </source>
</evidence>
<sequence>MTHQLDPSTLNQDNLLRLARTPMPYGRFKGRMLINLPEEYLLWFAKQGFPAGQLGELLALCLALKIEGLDALVKPLVASS</sequence>
<protein>
    <submittedName>
        <fullName evidence="1">DUF3820 family protein</fullName>
    </submittedName>
</protein>
<dbReference type="Pfam" id="PF12843">
    <property type="entry name" value="QSregVF_b"/>
    <property type="match status" value="1"/>
</dbReference>
<dbReference type="InterPro" id="IPR024530">
    <property type="entry name" value="QSregVF_b"/>
</dbReference>
<comment type="caution">
    <text evidence="1">The sequence shown here is derived from an EMBL/GenBank/DDBJ whole genome shotgun (WGS) entry which is preliminary data.</text>
</comment>
<organism evidence="1 2">
    <name type="scientific">Balneatrix alpica</name>
    <dbReference type="NCBI Taxonomy" id="75684"/>
    <lineage>
        <taxon>Bacteria</taxon>
        <taxon>Pseudomonadati</taxon>
        <taxon>Pseudomonadota</taxon>
        <taxon>Gammaproteobacteria</taxon>
        <taxon>Oceanospirillales</taxon>
        <taxon>Balneatrichaceae</taxon>
        <taxon>Balneatrix</taxon>
    </lineage>
</organism>
<dbReference type="EMBL" id="JBHLZN010000003">
    <property type="protein sequence ID" value="MFB9886760.1"/>
    <property type="molecule type" value="Genomic_DNA"/>
</dbReference>
<name>A0ABV5ZBU6_9GAMM</name>
<gene>
    <name evidence="1" type="ORF">ACFFLH_10080</name>
</gene>
<proteinExistence type="predicted"/>
<reference evidence="1 2" key="1">
    <citation type="submission" date="2024-09" db="EMBL/GenBank/DDBJ databases">
        <authorList>
            <person name="Sun Q."/>
            <person name="Mori K."/>
        </authorList>
    </citation>
    <scope>NUCLEOTIDE SEQUENCE [LARGE SCALE GENOMIC DNA]</scope>
    <source>
        <strain evidence="1 2">ATCC 51285</strain>
    </source>
</reference>
<dbReference type="Proteomes" id="UP001589628">
    <property type="component" value="Unassembled WGS sequence"/>
</dbReference>
<accession>A0ABV5ZBU6</accession>
<keyword evidence="2" id="KW-1185">Reference proteome</keyword>